<dbReference type="Gene3D" id="1.10.260.40">
    <property type="entry name" value="lambda repressor-like DNA-binding domains"/>
    <property type="match status" value="1"/>
</dbReference>
<evidence type="ECO:0000313" key="2">
    <source>
        <dbReference type="EMBL" id="GIE45152.1"/>
    </source>
</evidence>
<feature type="domain" description="HTH cro/C1-type" evidence="1">
    <location>
        <begin position="39"/>
        <end position="94"/>
    </location>
</feature>
<organism evidence="2 3">
    <name type="scientific">Actinoplanes lobatus</name>
    <dbReference type="NCBI Taxonomy" id="113568"/>
    <lineage>
        <taxon>Bacteria</taxon>
        <taxon>Bacillati</taxon>
        <taxon>Actinomycetota</taxon>
        <taxon>Actinomycetes</taxon>
        <taxon>Micromonosporales</taxon>
        <taxon>Micromonosporaceae</taxon>
        <taxon>Actinoplanes</taxon>
    </lineage>
</organism>
<dbReference type="PROSITE" id="PS50943">
    <property type="entry name" value="HTH_CROC1"/>
    <property type="match status" value="1"/>
</dbReference>
<dbReference type="EMBL" id="BOMP01000156">
    <property type="protein sequence ID" value="GIE45152.1"/>
    <property type="molecule type" value="Genomic_DNA"/>
</dbReference>
<gene>
    <name evidence="2" type="ORF">Alo02nite_80500</name>
</gene>
<dbReference type="SMART" id="SM00530">
    <property type="entry name" value="HTH_XRE"/>
    <property type="match status" value="1"/>
</dbReference>
<dbReference type="Pfam" id="PF13560">
    <property type="entry name" value="HTH_31"/>
    <property type="match status" value="1"/>
</dbReference>
<dbReference type="CDD" id="cd00093">
    <property type="entry name" value="HTH_XRE"/>
    <property type="match status" value="1"/>
</dbReference>
<sequence length="175" mass="19123">MIERAKVSQVRHTASVSSGYGVAMRDDVTPEGAAFAELLRSARKDAGLLQDDVIQRSGVSRSTYLRWEAGDGVRPDLRYVRKVCQVLGINPRRAAIALGLVTPADLDLAPDESEYDPMVVEINRVLADASVPDAARAALRHTLDAAMNLWRTAVAMPEPHEPRGADLARRRTPRA</sequence>
<evidence type="ECO:0000259" key="1">
    <source>
        <dbReference type="PROSITE" id="PS50943"/>
    </source>
</evidence>
<dbReference type="InterPro" id="IPR001387">
    <property type="entry name" value="Cro/C1-type_HTH"/>
</dbReference>
<dbReference type="Proteomes" id="UP000631312">
    <property type="component" value="Unassembled WGS sequence"/>
</dbReference>
<dbReference type="InterPro" id="IPR010982">
    <property type="entry name" value="Lambda_DNA-bd_dom_sf"/>
</dbReference>
<name>A0ABQ4AVU1_9ACTN</name>
<evidence type="ECO:0000313" key="3">
    <source>
        <dbReference type="Proteomes" id="UP000631312"/>
    </source>
</evidence>
<keyword evidence="3" id="KW-1185">Reference proteome</keyword>
<proteinExistence type="predicted"/>
<protein>
    <recommendedName>
        <fullName evidence="1">HTH cro/C1-type domain-containing protein</fullName>
    </recommendedName>
</protein>
<accession>A0ABQ4AVU1</accession>
<reference evidence="2 3" key="1">
    <citation type="submission" date="2021-01" db="EMBL/GenBank/DDBJ databases">
        <title>Whole genome shotgun sequence of Actinoplanes lobatus NBRC 12513.</title>
        <authorList>
            <person name="Komaki H."/>
            <person name="Tamura T."/>
        </authorList>
    </citation>
    <scope>NUCLEOTIDE SEQUENCE [LARGE SCALE GENOMIC DNA]</scope>
    <source>
        <strain evidence="2 3">NBRC 12513</strain>
    </source>
</reference>
<comment type="caution">
    <text evidence="2">The sequence shown here is derived from an EMBL/GenBank/DDBJ whole genome shotgun (WGS) entry which is preliminary data.</text>
</comment>
<dbReference type="SUPFAM" id="SSF47413">
    <property type="entry name" value="lambda repressor-like DNA-binding domains"/>
    <property type="match status" value="1"/>
</dbReference>